<feature type="domain" description="CBM6" evidence="1">
    <location>
        <begin position="313"/>
        <end position="435"/>
    </location>
</feature>
<keyword evidence="2" id="KW-0378">Hydrolase</keyword>
<evidence type="ECO:0000313" key="3">
    <source>
        <dbReference type="Proteomes" id="UP001304071"/>
    </source>
</evidence>
<dbReference type="InterPro" id="IPR017853">
    <property type="entry name" value="GH"/>
</dbReference>
<proteinExistence type="predicted"/>
<dbReference type="InterPro" id="IPR053183">
    <property type="entry name" value="ASL1"/>
</dbReference>
<dbReference type="Proteomes" id="UP001304071">
    <property type="component" value="Chromosome 1"/>
</dbReference>
<reference evidence="2 3" key="1">
    <citation type="submission" date="2023-11" db="EMBL/GenBank/DDBJ databases">
        <title>Plant-associative lifestyle of Vibrio porteresiae and its evolutionary dynamics.</title>
        <authorList>
            <person name="Rameshkumar N."/>
            <person name="Kirti K."/>
        </authorList>
    </citation>
    <scope>NUCLEOTIDE SEQUENCE [LARGE SCALE GENOMIC DNA]</scope>
    <source>
        <strain evidence="2 3">MSSRF30</strain>
    </source>
</reference>
<keyword evidence="3" id="KW-1185">Reference proteome</keyword>
<dbReference type="SUPFAM" id="SSF51445">
    <property type="entry name" value="(Trans)glycosidases"/>
    <property type="match status" value="1"/>
</dbReference>
<dbReference type="EMBL" id="CP138203">
    <property type="protein sequence ID" value="WPC74941.1"/>
    <property type="molecule type" value="Genomic_DNA"/>
</dbReference>
<accession>A0ABZ0QHM4</accession>
<dbReference type="InterPro" id="IPR008979">
    <property type="entry name" value="Galactose-bd-like_sf"/>
</dbReference>
<sequence length="435" mass="48397">MSKLTGYFLNTIFQSLTGNLMALRALHSLFITTLISLVTSTAFADVVSSKRGLAYSGLQPADLTAMNEHIAWWYNWAEVPEESAGDNATQYGVEYVPMALNATFDETAMRTYLSAHPEVKYLLAFNEPNFTDQANLTPQQAADAWPTLEAIADDYDLKIVGPAMNYSAGEVDIPDTDDDGSPFAYLDAFFAACSDCRVDYIAIHSYMGSLASFEWYVNEFYSRYNKPIWVTEWNYSNDTISLENQMDYLAQTVRWMEQQSFVFRYAWFIGRTSGGAATSPYIDILATTAGQWTALGSLYQGIPGTDYYASLPATLQAEHAYTLSGMHHRATTDSAGDPVVQLFSDQDDSEQKLTFQVNSSSDKTYNLNMSYATGSNSQLSIQVDDNTAQNLFLPNTGGVYFWETATTSLYLSSGDHTITITATSGYPGFDWFKFE</sequence>
<dbReference type="SUPFAM" id="SSF49785">
    <property type="entry name" value="Galactose-binding domain-like"/>
    <property type="match status" value="1"/>
</dbReference>
<dbReference type="PROSITE" id="PS51175">
    <property type="entry name" value="CBM6"/>
    <property type="match status" value="1"/>
</dbReference>
<protein>
    <submittedName>
        <fullName evidence="2">Glycosyl hydrolase</fullName>
    </submittedName>
</protein>
<dbReference type="GO" id="GO:0016787">
    <property type="term" value="F:hydrolase activity"/>
    <property type="evidence" value="ECO:0007669"/>
    <property type="project" value="UniProtKB-KW"/>
</dbReference>
<dbReference type="PANTHER" id="PTHR34154:SF3">
    <property type="entry name" value="ALKALI-SENSITIVE LINKAGE PROTEIN 1"/>
    <property type="match status" value="1"/>
</dbReference>
<dbReference type="InterPro" id="IPR024655">
    <property type="entry name" value="Asl1_glyco_hydro_catalytic"/>
</dbReference>
<dbReference type="Gene3D" id="3.20.20.80">
    <property type="entry name" value="Glycosidases"/>
    <property type="match status" value="1"/>
</dbReference>
<organism evidence="2 3">
    <name type="scientific">Vibrio porteresiae DSM 19223</name>
    <dbReference type="NCBI Taxonomy" id="1123496"/>
    <lineage>
        <taxon>Bacteria</taxon>
        <taxon>Pseudomonadati</taxon>
        <taxon>Pseudomonadota</taxon>
        <taxon>Gammaproteobacteria</taxon>
        <taxon>Vibrionales</taxon>
        <taxon>Vibrionaceae</taxon>
        <taxon>Vibrio</taxon>
    </lineage>
</organism>
<evidence type="ECO:0000313" key="2">
    <source>
        <dbReference type="EMBL" id="WPC74941.1"/>
    </source>
</evidence>
<dbReference type="InterPro" id="IPR005084">
    <property type="entry name" value="CBM6"/>
</dbReference>
<dbReference type="Gene3D" id="2.60.120.260">
    <property type="entry name" value="Galactose-binding domain-like"/>
    <property type="match status" value="1"/>
</dbReference>
<dbReference type="Pfam" id="PF03422">
    <property type="entry name" value="CBM_6"/>
    <property type="match status" value="1"/>
</dbReference>
<dbReference type="Pfam" id="PF11790">
    <property type="entry name" value="Glyco_hydro_cc"/>
    <property type="match status" value="1"/>
</dbReference>
<name>A0ABZ0QHM4_9VIBR</name>
<gene>
    <name evidence="2" type="ORF">R8Z52_07015</name>
</gene>
<evidence type="ECO:0000259" key="1">
    <source>
        <dbReference type="PROSITE" id="PS51175"/>
    </source>
</evidence>
<dbReference type="PANTHER" id="PTHR34154">
    <property type="entry name" value="ALKALI-SENSITIVE LINKAGE PROTEIN 1"/>
    <property type="match status" value="1"/>
</dbReference>
<dbReference type="RefSeq" id="WP_261895305.1">
    <property type="nucleotide sequence ID" value="NZ_AP024895.1"/>
</dbReference>